<protein>
    <submittedName>
        <fullName evidence="1">Uncharacterized protein</fullName>
    </submittedName>
</protein>
<gene>
    <name evidence="1" type="ORF">B0I00_1875</name>
</gene>
<keyword evidence="2" id="KW-1185">Reference proteome</keyword>
<dbReference type="EMBL" id="PHUF01000003">
    <property type="protein sequence ID" value="PKB19636.1"/>
    <property type="molecule type" value="Genomic_DNA"/>
</dbReference>
<dbReference type="AlphaFoldDB" id="A0A2N0HL25"/>
<name>A0A2N0HL25_9SPHN</name>
<dbReference type="Proteomes" id="UP000232587">
    <property type="component" value="Unassembled WGS sequence"/>
</dbReference>
<dbReference type="RefSeq" id="WP_100867082.1">
    <property type="nucleotide sequence ID" value="NZ_PHUF01000003.1"/>
</dbReference>
<organism evidence="1 2">
    <name type="scientific">Novosphingobium kunmingense</name>
    <dbReference type="NCBI Taxonomy" id="1211806"/>
    <lineage>
        <taxon>Bacteria</taxon>
        <taxon>Pseudomonadati</taxon>
        <taxon>Pseudomonadota</taxon>
        <taxon>Alphaproteobacteria</taxon>
        <taxon>Sphingomonadales</taxon>
        <taxon>Sphingomonadaceae</taxon>
        <taxon>Novosphingobium</taxon>
    </lineage>
</organism>
<comment type="caution">
    <text evidence="1">The sequence shown here is derived from an EMBL/GenBank/DDBJ whole genome shotgun (WGS) entry which is preliminary data.</text>
</comment>
<proteinExistence type="predicted"/>
<accession>A0A2N0HL25</accession>
<sequence length="59" mass="6646">MLDWGVGLVLLGVIAAGWLAFGAVWAALDWLDAAINDEPMPRPRAVLRSLLFWPWANRW</sequence>
<evidence type="ECO:0000313" key="1">
    <source>
        <dbReference type="EMBL" id="PKB19636.1"/>
    </source>
</evidence>
<reference evidence="1 2" key="1">
    <citation type="submission" date="2017-11" db="EMBL/GenBank/DDBJ databases">
        <title>Genomic Encyclopedia of Type Strains, Phase III (KMG-III): the genomes of soil and plant-associated and newly described type strains.</title>
        <authorList>
            <person name="Whitman W."/>
        </authorList>
    </citation>
    <scope>NUCLEOTIDE SEQUENCE [LARGE SCALE GENOMIC DNA]</scope>
    <source>
        <strain evidence="1 2">CGMCC 1.12274</strain>
    </source>
</reference>
<evidence type="ECO:0000313" key="2">
    <source>
        <dbReference type="Proteomes" id="UP000232587"/>
    </source>
</evidence>